<keyword evidence="2" id="KW-1185">Reference proteome</keyword>
<dbReference type="Proteomes" id="UP000887013">
    <property type="component" value="Unassembled WGS sequence"/>
</dbReference>
<name>A0A8X6QB35_NEPPI</name>
<dbReference type="AlphaFoldDB" id="A0A8X6QB35"/>
<protein>
    <submittedName>
        <fullName evidence="1">Uncharacterized protein</fullName>
    </submittedName>
</protein>
<gene>
    <name evidence="1" type="ORF">NPIL_486441</name>
</gene>
<comment type="caution">
    <text evidence="1">The sequence shown here is derived from an EMBL/GenBank/DDBJ whole genome shotgun (WGS) entry which is preliminary data.</text>
</comment>
<evidence type="ECO:0000313" key="2">
    <source>
        <dbReference type="Proteomes" id="UP000887013"/>
    </source>
</evidence>
<proteinExistence type="predicted"/>
<organism evidence="1 2">
    <name type="scientific">Nephila pilipes</name>
    <name type="common">Giant wood spider</name>
    <name type="synonym">Nephila maculata</name>
    <dbReference type="NCBI Taxonomy" id="299642"/>
    <lineage>
        <taxon>Eukaryota</taxon>
        <taxon>Metazoa</taxon>
        <taxon>Ecdysozoa</taxon>
        <taxon>Arthropoda</taxon>
        <taxon>Chelicerata</taxon>
        <taxon>Arachnida</taxon>
        <taxon>Araneae</taxon>
        <taxon>Araneomorphae</taxon>
        <taxon>Entelegynae</taxon>
        <taxon>Araneoidea</taxon>
        <taxon>Nephilidae</taxon>
        <taxon>Nephila</taxon>
    </lineage>
</organism>
<dbReference type="EMBL" id="BMAW01030296">
    <property type="protein sequence ID" value="GFU15804.1"/>
    <property type="molecule type" value="Genomic_DNA"/>
</dbReference>
<reference evidence="1" key="1">
    <citation type="submission" date="2020-08" db="EMBL/GenBank/DDBJ databases">
        <title>Multicomponent nature underlies the extraordinary mechanical properties of spider dragline silk.</title>
        <authorList>
            <person name="Kono N."/>
            <person name="Nakamura H."/>
            <person name="Mori M."/>
            <person name="Yoshida Y."/>
            <person name="Ohtoshi R."/>
            <person name="Malay A.D."/>
            <person name="Moran D.A.P."/>
            <person name="Tomita M."/>
            <person name="Numata K."/>
            <person name="Arakawa K."/>
        </authorList>
    </citation>
    <scope>NUCLEOTIDE SEQUENCE</scope>
</reference>
<evidence type="ECO:0000313" key="1">
    <source>
        <dbReference type="EMBL" id="GFU15804.1"/>
    </source>
</evidence>
<sequence>MSFCYVPSVQKRIRCCFQDIRATLEKIAPRRWERSSMMMDKLRKFSSPLFAVVHVSDPPSPFEHTHTGFHWGRRPSERVPAPLRRIEFRRLR</sequence>
<accession>A0A8X6QB35</accession>